<dbReference type="CDD" id="cd00082">
    <property type="entry name" value="HisKA"/>
    <property type="match status" value="1"/>
</dbReference>
<evidence type="ECO:0000256" key="11">
    <source>
        <dbReference type="SAM" id="Phobius"/>
    </source>
</evidence>
<dbReference type="SUPFAM" id="SSF55874">
    <property type="entry name" value="ATPase domain of HSP90 chaperone/DNA topoisomerase II/histidine kinase"/>
    <property type="match status" value="1"/>
</dbReference>
<dbReference type="OrthoDB" id="9786919at2"/>
<dbReference type="Pfam" id="PF02518">
    <property type="entry name" value="HATPase_c"/>
    <property type="match status" value="1"/>
</dbReference>
<reference evidence="13 14" key="1">
    <citation type="submission" date="2017-04" db="EMBL/GenBank/DDBJ databases">
        <title>Comparative genome analysis of Subtercola boreus.</title>
        <authorList>
            <person name="Cho Y.-J."/>
            <person name="Cho A."/>
            <person name="Kim O.-S."/>
            <person name="Lee J.-I."/>
        </authorList>
    </citation>
    <scope>NUCLEOTIDE SEQUENCE [LARGE SCALE GENOMIC DNA]</scope>
    <source>
        <strain evidence="13 14">K300</strain>
    </source>
</reference>
<feature type="domain" description="Histidine kinase" evidence="12">
    <location>
        <begin position="103"/>
        <end position="312"/>
    </location>
</feature>
<evidence type="ECO:0000313" key="13">
    <source>
        <dbReference type="EMBL" id="RFA06529.1"/>
    </source>
</evidence>
<dbReference type="PRINTS" id="PR00344">
    <property type="entry name" value="BCTRLSENSOR"/>
</dbReference>
<evidence type="ECO:0000256" key="1">
    <source>
        <dbReference type="ARBA" id="ARBA00000085"/>
    </source>
</evidence>
<dbReference type="InterPro" id="IPR036097">
    <property type="entry name" value="HisK_dim/P_sf"/>
</dbReference>
<dbReference type="SUPFAM" id="SSF47384">
    <property type="entry name" value="Homodimeric domain of signal transducing histidine kinase"/>
    <property type="match status" value="1"/>
</dbReference>
<evidence type="ECO:0000313" key="14">
    <source>
        <dbReference type="Proteomes" id="UP000256486"/>
    </source>
</evidence>
<dbReference type="GO" id="GO:0000155">
    <property type="term" value="F:phosphorelay sensor kinase activity"/>
    <property type="evidence" value="ECO:0007669"/>
    <property type="project" value="InterPro"/>
</dbReference>
<keyword evidence="9" id="KW-0902">Two-component regulatory system</keyword>
<evidence type="ECO:0000256" key="3">
    <source>
        <dbReference type="ARBA" id="ARBA00012438"/>
    </source>
</evidence>
<dbReference type="PANTHER" id="PTHR45436">
    <property type="entry name" value="SENSOR HISTIDINE KINASE YKOH"/>
    <property type="match status" value="1"/>
</dbReference>
<dbReference type="InterPro" id="IPR036890">
    <property type="entry name" value="HATPase_C_sf"/>
</dbReference>
<dbReference type="InterPro" id="IPR004358">
    <property type="entry name" value="Sig_transdc_His_kin-like_C"/>
</dbReference>
<keyword evidence="10 11" id="KW-0472">Membrane</keyword>
<evidence type="ECO:0000256" key="8">
    <source>
        <dbReference type="ARBA" id="ARBA00022989"/>
    </source>
</evidence>
<dbReference type="EMBL" id="NBWZ01000002">
    <property type="protein sequence ID" value="RFA06529.1"/>
    <property type="molecule type" value="Genomic_DNA"/>
</dbReference>
<evidence type="ECO:0000256" key="9">
    <source>
        <dbReference type="ARBA" id="ARBA00023012"/>
    </source>
</evidence>
<evidence type="ECO:0000259" key="12">
    <source>
        <dbReference type="PROSITE" id="PS50109"/>
    </source>
</evidence>
<dbReference type="SMART" id="SM00387">
    <property type="entry name" value="HATPase_c"/>
    <property type="match status" value="1"/>
</dbReference>
<dbReference type="Proteomes" id="UP000256486">
    <property type="component" value="Unassembled WGS sequence"/>
</dbReference>
<keyword evidence="4" id="KW-0597">Phosphoprotein</keyword>
<organism evidence="13 14">
    <name type="scientific">Subtercola boreus</name>
    <dbReference type="NCBI Taxonomy" id="120213"/>
    <lineage>
        <taxon>Bacteria</taxon>
        <taxon>Bacillati</taxon>
        <taxon>Actinomycetota</taxon>
        <taxon>Actinomycetes</taxon>
        <taxon>Micrococcales</taxon>
        <taxon>Microbacteriaceae</taxon>
        <taxon>Subtercola</taxon>
    </lineage>
</organism>
<keyword evidence="8 11" id="KW-1133">Transmembrane helix</keyword>
<dbReference type="GO" id="GO:0005886">
    <property type="term" value="C:plasma membrane"/>
    <property type="evidence" value="ECO:0007669"/>
    <property type="project" value="UniProtKB-SubCell"/>
</dbReference>
<dbReference type="RefSeq" id="WP_116416910.1">
    <property type="nucleotide sequence ID" value="NZ_NBWZ01000002.1"/>
</dbReference>
<keyword evidence="6 11" id="KW-0812">Transmembrane</keyword>
<dbReference type="Gene3D" id="1.10.287.130">
    <property type="match status" value="1"/>
</dbReference>
<feature type="transmembrane region" description="Helical" evidence="11">
    <location>
        <begin position="12"/>
        <end position="33"/>
    </location>
</feature>
<keyword evidence="14" id="KW-1185">Reference proteome</keyword>
<sequence length="320" mass="34583">MIFRQATRRLTAAFTAILLLLFGAFALGIYFFVTGTFDYDTVAGNGAEAVDAAEQGFVTLRTAIVVCYLVLLVIVPVMSYIMARLVLAPVRRSYEKQQAFVDDASHEFRTPLAIIQGELELAISRPRTPLEYERAIVTTLEEVEHLTTLTGDLLLLTRGSEAELQSAFTPVDISEVTRKAVRSSAAAAQISIEGGVQHSVLGSEHLLIRALGNVLDNATKFADTGTPIEVKVGARGDKIQITIRDHGPGMTPETLNHVFDRFWRAEESRSLPGHGLGLALVRQICVAHHGSISIESVPGHGTTVSVVLPAIRKPSDGDGT</sequence>
<comment type="catalytic activity">
    <reaction evidence="1">
        <text>ATP + protein L-histidine = ADP + protein N-phospho-L-histidine.</text>
        <dbReference type="EC" id="2.7.13.3"/>
    </reaction>
</comment>
<dbReference type="InterPro" id="IPR005467">
    <property type="entry name" value="His_kinase_dom"/>
</dbReference>
<dbReference type="SMART" id="SM00388">
    <property type="entry name" value="HisKA"/>
    <property type="match status" value="1"/>
</dbReference>
<dbReference type="Gene3D" id="3.30.565.10">
    <property type="entry name" value="Histidine kinase-like ATPase, C-terminal domain"/>
    <property type="match status" value="1"/>
</dbReference>
<comment type="caution">
    <text evidence="13">The sequence shown here is derived from an EMBL/GenBank/DDBJ whole genome shotgun (WGS) entry which is preliminary data.</text>
</comment>
<gene>
    <name evidence="13" type="ORF">B7R54_19380</name>
</gene>
<evidence type="ECO:0000256" key="2">
    <source>
        <dbReference type="ARBA" id="ARBA00004236"/>
    </source>
</evidence>
<dbReference type="AlphaFoldDB" id="A0A3E0VA09"/>
<comment type="subcellular location">
    <subcellularLocation>
        <location evidence="2">Cell membrane</location>
    </subcellularLocation>
</comment>
<protein>
    <recommendedName>
        <fullName evidence="3">histidine kinase</fullName>
        <ecNumber evidence="3">2.7.13.3</ecNumber>
    </recommendedName>
</protein>
<evidence type="ECO:0000256" key="7">
    <source>
        <dbReference type="ARBA" id="ARBA00022777"/>
    </source>
</evidence>
<dbReference type="CDD" id="cd00075">
    <property type="entry name" value="HATPase"/>
    <property type="match status" value="1"/>
</dbReference>
<dbReference type="InterPro" id="IPR050428">
    <property type="entry name" value="TCS_sensor_his_kinase"/>
</dbReference>
<name>A0A3E0VA09_9MICO</name>
<dbReference type="Pfam" id="PF00512">
    <property type="entry name" value="HisKA"/>
    <property type="match status" value="1"/>
</dbReference>
<dbReference type="PROSITE" id="PS50109">
    <property type="entry name" value="HIS_KIN"/>
    <property type="match status" value="1"/>
</dbReference>
<evidence type="ECO:0000256" key="4">
    <source>
        <dbReference type="ARBA" id="ARBA00022553"/>
    </source>
</evidence>
<evidence type="ECO:0000256" key="6">
    <source>
        <dbReference type="ARBA" id="ARBA00022692"/>
    </source>
</evidence>
<feature type="transmembrane region" description="Helical" evidence="11">
    <location>
        <begin position="63"/>
        <end position="87"/>
    </location>
</feature>
<keyword evidence="5" id="KW-0808">Transferase</keyword>
<evidence type="ECO:0000256" key="10">
    <source>
        <dbReference type="ARBA" id="ARBA00023136"/>
    </source>
</evidence>
<dbReference type="InterPro" id="IPR003661">
    <property type="entry name" value="HisK_dim/P_dom"/>
</dbReference>
<dbReference type="InterPro" id="IPR003594">
    <property type="entry name" value="HATPase_dom"/>
</dbReference>
<dbReference type="PANTHER" id="PTHR45436:SF5">
    <property type="entry name" value="SENSOR HISTIDINE KINASE TRCS"/>
    <property type="match status" value="1"/>
</dbReference>
<evidence type="ECO:0000256" key="5">
    <source>
        <dbReference type="ARBA" id="ARBA00022679"/>
    </source>
</evidence>
<dbReference type="EC" id="2.7.13.3" evidence="3"/>
<proteinExistence type="predicted"/>
<accession>A0A3E0VA09</accession>
<keyword evidence="7" id="KW-0418">Kinase</keyword>